<protein>
    <submittedName>
        <fullName evidence="1">Uncharacterized protein</fullName>
    </submittedName>
</protein>
<comment type="caution">
    <text evidence="1">The sequence shown here is derived from an EMBL/GenBank/DDBJ whole genome shotgun (WGS) entry which is preliminary data.</text>
</comment>
<gene>
    <name evidence="1" type="ORF">KL859_14930</name>
</gene>
<keyword evidence="2" id="KW-1185">Reference proteome</keyword>
<proteinExistence type="predicted"/>
<reference evidence="1 2" key="1">
    <citation type="submission" date="2021-05" db="EMBL/GenBank/DDBJ databases">
        <title>Draft Genome Sequences of Clinical Respiratory Isolates of Mycobacterium goodii Recovered in Ireland.</title>
        <authorList>
            <person name="Flanagan P.R."/>
            <person name="Mok S."/>
            <person name="Roycroft E."/>
            <person name="Rogers T.R."/>
            <person name="Fitzgibbon M."/>
        </authorList>
    </citation>
    <scope>NUCLEOTIDE SEQUENCE [LARGE SCALE GENOMIC DNA]</scope>
    <source>
        <strain evidence="1 2">14IE55</strain>
    </source>
</reference>
<sequence length="81" mass="8734">MMLNWKSHPHMVGVLTAFGDRGTYSVERVGPEWILQGRGHDGLGMLAIPCEGKAFASLDSAKTWAGELDRVPHAEPQASGC</sequence>
<evidence type="ECO:0000313" key="1">
    <source>
        <dbReference type="EMBL" id="MBU8824157.1"/>
    </source>
</evidence>
<evidence type="ECO:0000313" key="2">
    <source>
        <dbReference type="Proteomes" id="UP000696413"/>
    </source>
</evidence>
<dbReference type="Proteomes" id="UP000696413">
    <property type="component" value="Unassembled WGS sequence"/>
</dbReference>
<dbReference type="EMBL" id="JAHBOM010000010">
    <property type="protein sequence ID" value="MBU8824157.1"/>
    <property type="molecule type" value="Genomic_DNA"/>
</dbReference>
<accession>A0ABS6HN85</accession>
<organism evidence="1 2">
    <name type="scientific">Mycolicibacterium goodii</name>
    <name type="common">Mycobacterium goodii</name>
    <dbReference type="NCBI Taxonomy" id="134601"/>
    <lineage>
        <taxon>Bacteria</taxon>
        <taxon>Bacillati</taxon>
        <taxon>Actinomycetota</taxon>
        <taxon>Actinomycetes</taxon>
        <taxon>Mycobacteriales</taxon>
        <taxon>Mycobacteriaceae</taxon>
        <taxon>Mycolicibacterium</taxon>
    </lineage>
</organism>
<name>A0ABS6HN85_MYCGD</name>